<comment type="caution">
    <text evidence="1">The sequence shown here is derived from an EMBL/GenBank/DDBJ whole genome shotgun (WGS) entry which is preliminary data.</text>
</comment>
<reference evidence="1 2" key="1">
    <citation type="submission" date="2018-02" db="EMBL/GenBank/DDBJ databases">
        <title>Genome sequence of the basidiomycete white-rot fungus Phlebia centrifuga.</title>
        <authorList>
            <person name="Granchi Z."/>
            <person name="Peng M."/>
            <person name="de Vries R.P."/>
            <person name="Hilden K."/>
            <person name="Makela M.R."/>
            <person name="Grigoriev I."/>
            <person name="Riley R."/>
        </authorList>
    </citation>
    <scope>NUCLEOTIDE SEQUENCE [LARGE SCALE GENOMIC DNA]</scope>
    <source>
        <strain evidence="1 2">FBCC195</strain>
    </source>
</reference>
<keyword evidence="2" id="KW-1185">Reference proteome</keyword>
<name>A0A2R6RVG1_9APHY</name>
<sequence length="75" mass="8658">MVEPFFISTEDKPFNTSIFYSDGAGVFSHRIYGSGNPISPYVKDLVSHFYPPNLFSVLREGKKMWTNQVFYTAWP</sequence>
<organism evidence="1 2">
    <name type="scientific">Hermanssonia centrifuga</name>
    <dbReference type="NCBI Taxonomy" id="98765"/>
    <lineage>
        <taxon>Eukaryota</taxon>
        <taxon>Fungi</taxon>
        <taxon>Dikarya</taxon>
        <taxon>Basidiomycota</taxon>
        <taxon>Agaricomycotina</taxon>
        <taxon>Agaricomycetes</taxon>
        <taxon>Polyporales</taxon>
        <taxon>Meruliaceae</taxon>
        <taxon>Hermanssonia</taxon>
    </lineage>
</organism>
<evidence type="ECO:0000313" key="1">
    <source>
        <dbReference type="EMBL" id="PSS34022.1"/>
    </source>
</evidence>
<dbReference type="Proteomes" id="UP000186601">
    <property type="component" value="Unassembled WGS sequence"/>
</dbReference>
<accession>A0A2R6RVG1</accession>
<dbReference type="AlphaFoldDB" id="A0A2R6RVG1"/>
<dbReference type="EMBL" id="MLYV02000162">
    <property type="protein sequence ID" value="PSS34022.1"/>
    <property type="molecule type" value="Genomic_DNA"/>
</dbReference>
<protein>
    <submittedName>
        <fullName evidence="1">Uncharacterized protein</fullName>
    </submittedName>
</protein>
<evidence type="ECO:0000313" key="2">
    <source>
        <dbReference type="Proteomes" id="UP000186601"/>
    </source>
</evidence>
<proteinExistence type="predicted"/>
<gene>
    <name evidence="1" type="ORF">PHLCEN_2v1926</name>
</gene>